<evidence type="ECO:0000256" key="3">
    <source>
        <dbReference type="ARBA" id="ARBA00011037"/>
    </source>
</evidence>
<proteinExistence type="inferred from homology"/>
<dbReference type="PIRSF" id="PIRSF001399">
    <property type="entry name" value="DHquinase_II"/>
    <property type="match status" value="1"/>
</dbReference>
<evidence type="ECO:0000256" key="4">
    <source>
        <dbReference type="ARBA" id="ARBA00011193"/>
    </source>
</evidence>
<feature type="site" description="Transition state stabilizer" evidence="7 10">
    <location>
        <position position="19"/>
    </location>
</feature>
<comment type="pathway">
    <text evidence="2 7">Metabolic intermediate biosynthesis; chorismate biosynthesis; chorismate from D-erythrose 4-phosphate and phosphoenolpyruvate: step 3/7.</text>
</comment>
<dbReference type="CDD" id="cd00466">
    <property type="entry name" value="DHQase_II"/>
    <property type="match status" value="1"/>
</dbReference>
<dbReference type="NCBIfam" id="NF003807">
    <property type="entry name" value="PRK05395.1-4"/>
    <property type="match status" value="1"/>
</dbReference>
<evidence type="ECO:0000313" key="12">
    <source>
        <dbReference type="Proteomes" id="UP000182110"/>
    </source>
</evidence>
<reference evidence="11 12" key="1">
    <citation type="journal article" date="2014" name="Genome Announc.">
        <title>Genome Sequence of Bacillus simplex Strain P558, Isolated from a Human Fecal Sample.</title>
        <authorList>
            <person name="Croce O."/>
            <person name="Hugon P."/>
            <person name="Lagier J.C."/>
            <person name="Bibi F."/>
            <person name="Robert C."/>
            <person name="Azhar E.I."/>
            <person name="Raoult D."/>
            <person name="Fournier P.E."/>
        </authorList>
    </citation>
    <scope>NUCLEOTIDE SEQUENCE [LARGE SCALE GENOMIC DNA]</scope>
    <source>
        <strain evidence="11 12">P558</strain>
    </source>
</reference>
<dbReference type="GO" id="GO:0009423">
    <property type="term" value="P:chorismate biosynthetic process"/>
    <property type="evidence" value="ECO:0007669"/>
    <property type="project" value="UniProtKB-UniRule"/>
</dbReference>
<evidence type="ECO:0000256" key="7">
    <source>
        <dbReference type="HAMAP-Rule" id="MF_00169"/>
    </source>
</evidence>
<feature type="binding site" evidence="7 9">
    <location>
        <position position="76"/>
    </location>
    <ligand>
        <name>substrate</name>
    </ligand>
</feature>
<dbReference type="PROSITE" id="PS01029">
    <property type="entry name" value="DEHYDROQUINASE_II"/>
    <property type="match status" value="1"/>
</dbReference>
<evidence type="ECO:0000256" key="1">
    <source>
        <dbReference type="ARBA" id="ARBA00001864"/>
    </source>
</evidence>
<dbReference type="EC" id="4.2.1.10" evidence="5 7"/>
<dbReference type="PANTHER" id="PTHR21272">
    <property type="entry name" value="CATABOLIC 3-DEHYDROQUINASE"/>
    <property type="match status" value="1"/>
</dbReference>
<dbReference type="HAMAP" id="MF_00169">
    <property type="entry name" value="AroQ"/>
    <property type="match status" value="1"/>
</dbReference>
<comment type="caution">
    <text evidence="11">The sequence shown here is derived from an EMBL/GenBank/DDBJ whole genome shotgun (WGS) entry which is preliminary data.</text>
</comment>
<feature type="active site" description="Proton acceptor" evidence="7 8">
    <location>
        <position position="24"/>
    </location>
</feature>
<keyword evidence="6 7" id="KW-0456">Lyase</keyword>
<name>A0AAN2PJY2_9BACI</name>
<feature type="binding site" evidence="7 9">
    <location>
        <begin position="103"/>
        <end position="104"/>
    </location>
    <ligand>
        <name>substrate</name>
    </ligand>
</feature>
<dbReference type="InterPro" id="IPR001874">
    <property type="entry name" value="DHquinase_II"/>
</dbReference>
<dbReference type="GO" id="GO:0019631">
    <property type="term" value="P:quinate catabolic process"/>
    <property type="evidence" value="ECO:0007669"/>
    <property type="project" value="TreeGrafter"/>
</dbReference>
<organism evidence="11 12">
    <name type="scientific">Peribacillus simplex</name>
    <dbReference type="NCBI Taxonomy" id="1478"/>
    <lineage>
        <taxon>Bacteria</taxon>
        <taxon>Bacillati</taxon>
        <taxon>Bacillota</taxon>
        <taxon>Bacilli</taxon>
        <taxon>Bacillales</taxon>
        <taxon>Bacillaceae</taxon>
        <taxon>Peribacillus</taxon>
    </lineage>
</organism>
<keyword evidence="7" id="KW-0057">Aromatic amino acid biosynthesis</keyword>
<dbReference type="GO" id="GO:0008652">
    <property type="term" value="P:amino acid biosynthetic process"/>
    <property type="evidence" value="ECO:0007669"/>
    <property type="project" value="UniProtKB-KW"/>
</dbReference>
<feature type="binding site" evidence="7 9">
    <location>
        <position position="82"/>
    </location>
    <ligand>
        <name>substrate</name>
    </ligand>
</feature>
<dbReference type="GO" id="GO:0003855">
    <property type="term" value="F:3-dehydroquinate dehydratase activity"/>
    <property type="evidence" value="ECO:0007669"/>
    <property type="project" value="UniProtKB-UniRule"/>
</dbReference>
<evidence type="ECO:0000256" key="2">
    <source>
        <dbReference type="ARBA" id="ARBA00004902"/>
    </source>
</evidence>
<sequence>MMTKILLINGPNLNRLGKREPAHYGSSTLADVEAQLMLQAQGLNVELTSFQTNHEGAIIDKLHWSEDHGIDGIIINPGAFTHYSYAIRDAIAGIDVPVVEVHISNIHARESFRHESVTAAVSAGQIVGLGIHGYELALQAITKIAKGEIK</sequence>
<feature type="binding site" evidence="7 9">
    <location>
        <position position="113"/>
    </location>
    <ligand>
        <name>substrate</name>
    </ligand>
</feature>
<evidence type="ECO:0000313" key="11">
    <source>
        <dbReference type="EMBL" id="CEG33631.1"/>
    </source>
</evidence>
<dbReference type="PANTHER" id="PTHR21272:SF3">
    <property type="entry name" value="CATABOLIC 3-DEHYDROQUINASE"/>
    <property type="match status" value="1"/>
</dbReference>
<evidence type="ECO:0000256" key="9">
    <source>
        <dbReference type="PIRSR" id="PIRSR001399-2"/>
    </source>
</evidence>
<dbReference type="InterPro" id="IPR018509">
    <property type="entry name" value="DHquinase_II_CS"/>
</dbReference>
<evidence type="ECO:0000256" key="8">
    <source>
        <dbReference type="PIRSR" id="PIRSR001399-1"/>
    </source>
</evidence>
<dbReference type="Gene3D" id="3.40.50.9100">
    <property type="entry name" value="Dehydroquinase, class II"/>
    <property type="match status" value="1"/>
</dbReference>
<accession>A0AAN2PJY2</accession>
<dbReference type="InterPro" id="IPR036441">
    <property type="entry name" value="DHquinase_II_sf"/>
</dbReference>
<dbReference type="GO" id="GO:0009073">
    <property type="term" value="P:aromatic amino acid family biosynthetic process"/>
    <property type="evidence" value="ECO:0007669"/>
    <property type="project" value="UniProtKB-KW"/>
</dbReference>
<protein>
    <recommendedName>
        <fullName evidence="5 7">3-dehydroquinate dehydratase</fullName>
        <shortName evidence="7">3-dehydroquinase</shortName>
        <ecNumber evidence="5 7">4.2.1.10</ecNumber>
    </recommendedName>
    <alternativeName>
        <fullName evidence="7">Type II DHQase</fullName>
    </alternativeName>
</protein>
<dbReference type="NCBIfam" id="TIGR01088">
    <property type="entry name" value="aroQ"/>
    <property type="match status" value="1"/>
</dbReference>
<comment type="similarity">
    <text evidence="3 7">Belongs to the type-II 3-dehydroquinase family.</text>
</comment>
<dbReference type="Proteomes" id="UP000182110">
    <property type="component" value="Unassembled WGS sequence"/>
</dbReference>
<comment type="function">
    <text evidence="7">Catalyzes a trans-dehydration via an enolate intermediate.</text>
</comment>
<feature type="binding site" evidence="7 9">
    <location>
        <position position="89"/>
    </location>
    <ligand>
        <name>substrate</name>
    </ligand>
</feature>
<dbReference type="NCBIfam" id="NF003805">
    <property type="entry name" value="PRK05395.1-2"/>
    <property type="match status" value="1"/>
</dbReference>
<evidence type="ECO:0000256" key="5">
    <source>
        <dbReference type="ARBA" id="ARBA00012060"/>
    </source>
</evidence>
<keyword evidence="12" id="KW-1185">Reference proteome</keyword>
<dbReference type="SUPFAM" id="SSF52304">
    <property type="entry name" value="Type II 3-dehydroquinate dehydratase"/>
    <property type="match status" value="1"/>
</dbReference>
<gene>
    <name evidence="7 11" type="primary">aroQ</name>
    <name evidence="11" type="ORF">BN1180_03809</name>
</gene>
<dbReference type="AlphaFoldDB" id="A0AAN2PJY2"/>
<evidence type="ECO:0000256" key="10">
    <source>
        <dbReference type="PIRSR" id="PIRSR001399-3"/>
    </source>
</evidence>
<comment type="subunit">
    <text evidence="4 7">Homododecamer.</text>
</comment>
<feature type="active site" description="Proton donor" evidence="7 8">
    <location>
        <position position="102"/>
    </location>
</feature>
<comment type="catalytic activity">
    <reaction evidence="1 7">
        <text>3-dehydroquinate = 3-dehydroshikimate + H2O</text>
        <dbReference type="Rhea" id="RHEA:21096"/>
        <dbReference type="ChEBI" id="CHEBI:15377"/>
        <dbReference type="ChEBI" id="CHEBI:16630"/>
        <dbReference type="ChEBI" id="CHEBI:32364"/>
        <dbReference type="EC" id="4.2.1.10"/>
    </reaction>
</comment>
<dbReference type="NCBIfam" id="NF003806">
    <property type="entry name" value="PRK05395.1-3"/>
    <property type="match status" value="1"/>
</dbReference>
<dbReference type="Pfam" id="PF01220">
    <property type="entry name" value="DHquinase_II"/>
    <property type="match status" value="1"/>
</dbReference>
<dbReference type="EMBL" id="CCXW01000001">
    <property type="protein sequence ID" value="CEG33631.1"/>
    <property type="molecule type" value="Genomic_DNA"/>
</dbReference>
<evidence type="ECO:0000256" key="6">
    <source>
        <dbReference type="ARBA" id="ARBA00023239"/>
    </source>
</evidence>
<keyword evidence="7" id="KW-0028">Amino-acid biosynthesis</keyword>